<dbReference type="EMBL" id="RBED01000110">
    <property type="protein sequence ID" value="RNL53087.1"/>
    <property type="molecule type" value="Genomic_DNA"/>
</dbReference>
<dbReference type="SUPFAM" id="SSF63380">
    <property type="entry name" value="Riboflavin synthase domain-like"/>
    <property type="match status" value="1"/>
</dbReference>
<name>A0A3N0BVF3_9MICC</name>
<evidence type="ECO:0000256" key="7">
    <source>
        <dbReference type="ARBA" id="ARBA00023014"/>
    </source>
</evidence>
<keyword evidence="5" id="KW-0560">Oxidoreductase</keyword>
<keyword evidence="2" id="KW-0285">Flavoprotein</keyword>
<evidence type="ECO:0000256" key="5">
    <source>
        <dbReference type="ARBA" id="ARBA00023002"/>
    </source>
</evidence>
<accession>A0A3N0BVF3</accession>
<evidence type="ECO:0000313" key="10">
    <source>
        <dbReference type="EMBL" id="RNL53087.1"/>
    </source>
</evidence>
<dbReference type="InterPro" id="IPR001041">
    <property type="entry name" value="2Fe-2S_ferredoxin-type"/>
</dbReference>
<dbReference type="InterPro" id="IPR017938">
    <property type="entry name" value="Riboflavin_synthase-like_b-brl"/>
</dbReference>
<reference evidence="10 11" key="1">
    <citation type="submission" date="2018-10" db="EMBL/GenBank/DDBJ databases">
        <title>Genome sequencing of Arthrobacter oryzae TNB02.</title>
        <authorList>
            <person name="Cho Y.-J."/>
            <person name="Cho A."/>
            <person name="Kim O.-S."/>
        </authorList>
    </citation>
    <scope>NUCLEOTIDE SEQUENCE [LARGE SCALE GENOMIC DNA]</scope>
    <source>
        <strain evidence="10 11">TNB02</strain>
    </source>
</reference>
<evidence type="ECO:0000256" key="1">
    <source>
        <dbReference type="ARBA" id="ARBA00001974"/>
    </source>
</evidence>
<keyword evidence="3" id="KW-0001">2Fe-2S</keyword>
<evidence type="ECO:0000256" key="4">
    <source>
        <dbReference type="ARBA" id="ARBA00022723"/>
    </source>
</evidence>
<evidence type="ECO:0000259" key="9">
    <source>
        <dbReference type="PROSITE" id="PS51384"/>
    </source>
</evidence>
<dbReference type="GO" id="GO:0046872">
    <property type="term" value="F:metal ion binding"/>
    <property type="evidence" value="ECO:0007669"/>
    <property type="project" value="UniProtKB-KW"/>
</dbReference>
<keyword evidence="7" id="KW-0411">Iron-sulfur</keyword>
<evidence type="ECO:0000313" key="11">
    <source>
        <dbReference type="Proteomes" id="UP000273807"/>
    </source>
</evidence>
<keyword evidence="11" id="KW-1185">Reference proteome</keyword>
<proteinExistence type="predicted"/>
<dbReference type="SUPFAM" id="SSF54292">
    <property type="entry name" value="2Fe-2S ferredoxin-like"/>
    <property type="match status" value="1"/>
</dbReference>
<dbReference type="PROSITE" id="PS00197">
    <property type="entry name" value="2FE2S_FER_1"/>
    <property type="match status" value="1"/>
</dbReference>
<dbReference type="PANTHER" id="PTHR47354">
    <property type="entry name" value="NADH OXIDOREDUCTASE HCR"/>
    <property type="match status" value="1"/>
</dbReference>
<keyword evidence="6" id="KW-0408">Iron</keyword>
<dbReference type="OrthoDB" id="502624at2"/>
<dbReference type="Gene3D" id="3.10.20.30">
    <property type="match status" value="1"/>
</dbReference>
<feature type="domain" description="2Fe-2S ferredoxin-type" evidence="8">
    <location>
        <begin position="232"/>
        <end position="318"/>
    </location>
</feature>
<evidence type="ECO:0000256" key="6">
    <source>
        <dbReference type="ARBA" id="ARBA00023004"/>
    </source>
</evidence>
<dbReference type="Gene3D" id="2.40.30.10">
    <property type="entry name" value="Translation factors"/>
    <property type="match status" value="1"/>
</dbReference>
<dbReference type="Proteomes" id="UP000273807">
    <property type="component" value="Unassembled WGS sequence"/>
</dbReference>
<dbReference type="RefSeq" id="WP_123255907.1">
    <property type="nucleotide sequence ID" value="NZ_RBED01000110.1"/>
</dbReference>
<dbReference type="GO" id="GO:0016491">
    <property type="term" value="F:oxidoreductase activity"/>
    <property type="evidence" value="ECO:0007669"/>
    <property type="project" value="UniProtKB-KW"/>
</dbReference>
<feature type="domain" description="FAD-binding FR-type" evidence="9">
    <location>
        <begin position="3"/>
        <end position="105"/>
    </location>
</feature>
<dbReference type="InterPro" id="IPR039261">
    <property type="entry name" value="FNR_nucleotide-bd"/>
</dbReference>
<dbReference type="GO" id="GO:0051537">
    <property type="term" value="F:2 iron, 2 sulfur cluster binding"/>
    <property type="evidence" value="ECO:0007669"/>
    <property type="project" value="UniProtKB-KW"/>
</dbReference>
<dbReference type="SUPFAM" id="SSF52343">
    <property type="entry name" value="Ferredoxin reductase-like, C-terminal NADP-linked domain"/>
    <property type="match status" value="1"/>
</dbReference>
<dbReference type="InterPro" id="IPR050415">
    <property type="entry name" value="MRET"/>
</dbReference>
<dbReference type="PROSITE" id="PS51085">
    <property type="entry name" value="2FE2S_FER_2"/>
    <property type="match status" value="1"/>
</dbReference>
<evidence type="ECO:0000259" key="8">
    <source>
        <dbReference type="PROSITE" id="PS51085"/>
    </source>
</evidence>
<dbReference type="PANTHER" id="PTHR47354:SF1">
    <property type="entry name" value="CARNITINE MONOOXYGENASE REDUCTASE SUBUNIT"/>
    <property type="match status" value="1"/>
</dbReference>
<dbReference type="Pfam" id="PF00111">
    <property type="entry name" value="Fer2"/>
    <property type="match status" value="1"/>
</dbReference>
<comment type="caution">
    <text evidence="10">The sequence shown here is derived from an EMBL/GenBank/DDBJ whole genome shotgun (WGS) entry which is preliminary data.</text>
</comment>
<dbReference type="PROSITE" id="PS51384">
    <property type="entry name" value="FAD_FR"/>
    <property type="match status" value="1"/>
</dbReference>
<dbReference type="InterPro" id="IPR012675">
    <property type="entry name" value="Beta-grasp_dom_sf"/>
</dbReference>
<dbReference type="CDD" id="cd00207">
    <property type="entry name" value="fer2"/>
    <property type="match status" value="1"/>
</dbReference>
<evidence type="ECO:0000256" key="2">
    <source>
        <dbReference type="ARBA" id="ARBA00022630"/>
    </source>
</evidence>
<dbReference type="CDD" id="cd06185">
    <property type="entry name" value="PDR_like"/>
    <property type="match status" value="1"/>
</dbReference>
<dbReference type="InterPro" id="IPR017927">
    <property type="entry name" value="FAD-bd_FR_type"/>
</dbReference>
<dbReference type="AlphaFoldDB" id="A0A3N0BVF3"/>
<protein>
    <submittedName>
        <fullName evidence="10">Oxidoreductase</fullName>
    </submittedName>
</protein>
<dbReference type="InterPro" id="IPR006058">
    <property type="entry name" value="2Fe2S_fd_BS"/>
</dbReference>
<keyword evidence="4" id="KW-0479">Metal-binding</keyword>
<gene>
    <name evidence="10" type="ORF">D7003_13085</name>
</gene>
<dbReference type="PRINTS" id="PR00409">
    <property type="entry name" value="PHDIOXRDTASE"/>
</dbReference>
<sequence>MSNEFFDVEVRAMRTESDCVVSVHLEHPLGEDLPDWDPGSHIDVLLPNGILRQYSLCSGPDEARDWRLGVLREPQGRGGSAFVHSELVPGTKLQVRGPRNNFPLLSAEKYLFIAGGIGITAILPMVRDAARKGIPWRLLYLGRSRSSMAFLEEVQALGGNATVHAHDESGLYPLAGLVARPESGTRVYACGPQGLLDMIEQASEDWSDPSAYHFERFVAAVDAEPGDKSGGSSFVVELADGTEVEVGAEVSILRALEDAGINQLNSCREGICGTCETGVISGDIDHRDSLLSAEERAAGDTMMICVSRCKGLRLILDL</sequence>
<dbReference type="InterPro" id="IPR036010">
    <property type="entry name" value="2Fe-2S_ferredoxin-like_sf"/>
</dbReference>
<organism evidence="10 11">
    <name type="scientific">Arthrobacter oryzae</name>
    <dbReference type="NCBI Taxonomy" id="409290"/>
    <lineage>
        <taxon>Bacteria</taxon>
        <taxon>Bacillati</taxon>
        <taxon>Actinomycetota</taxon>
        <taxon>Actinomycetes</taxon>
        <taxon>Micrococcales</taxon>
        <taxon>Micrococcaceae</taxon>
        <taxon>Arthrobacter</taxon>
    </lineage>
</organism>
<evidence type="ECO:0000256" key="3">
    <source>
        <dbReference type="ARBA" id="ARBA00022714"/>
    </source>
</evidence>
<dbReference type="Gene3D" id="3.40.50.80">
    <property type="entry name" value="Nucleotide-binding domain of ferredoxin-NADP reductase (FNR) module"/>
    <property type="match status" value="1"/>
</dbReference>
<comment type="cofactor">
    <cofactor evidence="1">
        <name>FAD</name>
        <dbReference type="ChEBI" id="CHEBI:57692"/>
    </cofactor>
</comment>